<dbReference type="Proteomes" id="UP000324222">
    <property type="component" value="Unassembled WGS sequence"/>
</dbReference>
<feature type="region of interest" description="Disordered" evidence="1">
    <location>
        <begin position="110"/>
        <end position="149"/>
    </location>
</feature>
<proteinExistence type="predicted"/>
<organism evidence="2 3">
    <name type="scientific">Portunus trituberculatus</name>
    <name type="common">Swimming crab</name>
    <name type="synonym">Neptunus trituberculatus</name>
    <dbReference type="NCBI Taxonomy" id="210409"/>
    <lineage>
        <taxon>Eukaryota</taxon>
        <taxon>Metazoa</taxon>
        <taxon>Ecdysozoa</taxon>
        <taxon>Arthropoda</taxon>
        <taxon>Crustacea</taxon>
        <taxon>Multicrustacea</taxon>
        <taxon>Malacostraca</taxon>
        <taxon>Eumalacostraca</taxon>
        <taxon>Eucarida</taxon>
        <taxon>Decapoda</taxon>
        <taxon>Pleocyemata</taxon>
        <taxon>Brachyura</taxon>
        <taxon>Eubrachyura</taxon>
        <taxon>Portunoidea</taxon>
        <taxon>Portunidae</taxon>
        <taxon>Portuninae</taxon>
        <taxon>Portunus</taxon>
    </lineage>
</organism>
<evidence type="ECO:0000313" key="2">
    <source>
        <dbReference type="EMBL" id="MPC21804.1"/>
    </source>
</evidence>
<reference evidence="2 3" key="1">
    <citation type="submission" date="2019-05" db="EMBL/GenBank/DDBJ databases">
        <title>Another draft genome of Portunus trituberculatus and its Hox gene families provides insights of decapod evolution.</title>
        <authorList>
            <person name="Jeong J.-H."/>
            <person name="Song I."/>
            <person name="Kim S."/>
            <person name="Choi T."/>
            <person name="Kim D."/>
            <person name="Ryu S."/>
            <person name="Kim W."/>
        </authorList>
    </citation>
    <scope>NUCLEOTIDE SEQUENCE [LARGE SCALE GENOMIC DNA]</scope>
    <source>
        <tissue evidence="2">Muscle</tissue>
    </source>
</reference>
<gene>
    <name evidence="2" type="ORF">E2C01_014803</name>
</gene>
<sequence>MQEELLVCAEQQHSTPSLRHSPLACVSRLAAAGVLVDAIHTGGTIEALVGHTLINVDLAQVALKALGAGAAVHLGRVGTVATVDAFLVVADSATDGRVLLLLRFLRREEGQQDPLEPGRSQAPSEHVCPSAIARQGGGDRSRGAQERRVKQIARGIQRHQKGVPVSIQRGIGDKGGSGAGAIHLLHHHGTSNKGHLQTGTTPMGMQHHTAHLPTHHTPVNINTKTYLTPVHKQNVGELEGRPGEPWSVGGRGIVATQSQVSQTLIAILQIGTLGAIWTLVYGTVLTILTGLALVADGTCTSVGIEVIEQVPPLMQGSKEQVSSLTVPSKTL</sequence>
<keyword evidence="3" id="KW-1185">Reference proteome</keyword>
<accession>A0A5B7DLA0</accession>
<dbReference type="EMBL" id="VSRR010001020">
    <property type="protein sequence ID" value="MPC21804.1"/>
    <property type="molecule type" value="Genomic_DNA"/>
</dbReference>
<name>A0A5B7DLA0_PORTR</name>
<feature type="compositionally biased region" description="Basic and acidic residues" evidence="1">
    <location>
        <begin position="137"/>
        <end position="149"/>
    </location>
</feature>
<comment type="caution">
    <text evidence="2">The sequence shown here is derived from an EMBL/GenBank/DDBJ whole genome shotgun (WGS) entry which is preliminary data.</text>
</comment>
<evidence type="ECO:0000256" key="1">
    <source>
        <dbReference type="SAM" id="MobiDB-lite"/>
    </source>
</evidence>
<evidence type="ECO:0000313" key="3">
    <source>
        <dbReference type="Proteomes" id="UP000324222"/>
    </source>
</evidence>
<dbReference type="AlphaFoldDB" id="A0A5B7DLA0"/>
<protein>
    <submittedName>
        <fullName evidence="2">Uncharacterized protein</fullName>
    </submittedName>
</protein>